<dbReference type="Pfam" id="PF00005">
    <property type="entry name" value="ABC_tran"/>
    <property type="match status" value="1"/>
</dbReference>
<gene>
    <name evidence="2" type="ORF">AB8998_20935</name>
</gene>
<dbReference type="Gene3D" id="3.40.50.300">
    <property type="entry name" value="P-loop containing nucleotide triphosphate hydrolases"/>
    <property type="match status" value="1"/>
</dbReference>
<dbReference type="Proteomes" id="UP001564760">
    <property type="component" value="Unassembled WGS sequence"/>
</dbReference>
<protein>
    <submittedName>
        <fullName evidence="2">ATP-binding cassette domain-containing protein</fullName>
    </submittedName>
</protein>
<sequence>MSDEETAQQQQQQAPAVVARGIQKAGPWGPVFGPLDLDIEAGGVTVLTAPAGSGRTALLMSLAGRMKPTTGTLEVFGRRKARDIFAVSALAGIEQLDSVFESVTVRDVITEQSRWDAPWYRLVRRAGEQELIAMCRKVFGQLPLPRLSQYVDHLDELDGLLLRIALANTGRPPLLVVGSVDQVTSNRDREVLVRRLVDLGEHQTVITSTVNDVPDGLGIRAQIPLAERGLDQPAELEPVEQQKGDD</sequence>
<dbReference type="GO" id="GO:0005524">
    <property type="term" value="F:ATP binding"/>
    <property type="evidence" value="ECO:0007669"/>
    <property type="project" value="UniProtKB-KW"/>
</dbReference>
<organism evidence="2 3">
    <name type="scientific">Mycobacterium servetii</name>
    <dbReference type="NCBI Taxonomy" id="3237418"/>
    <lineage>
        <taxon>Bacteria</taxon>
        <taxon>Bacillati</taxon>
        <taxon>Actinomycetota</taxon>
        <taxon>Actinomycetes</taxon>
        <taxon>Mycobacteriales</taxon>
        <taxon>Mycobacteriaceae</taxon>
        <taxon>Mycobacterium</taxon>
    </lineage>
</organism>
<name>A0ABV4C417_9MYCO</name>
<evidence type="ECO:0000259" key="1">
    <source>
        <dbReference type="Pfam" id="PF00005"/>
    </source>
</evidence>
<dbReference type="InterPro" id="IPR027417">
    <property type="entry name" value="P-loop_NTPase"/>
</dbReference>
<keyword evidence="3" id="KW-1185">Reference proteome</keyword>
<keyword evidence="2" id="KW-0067">ATP-binding</keyword>
<evidence type="ECO:0000313" key="2">
    <source>
        <dbReference type="EMBL" id="MEY8017286.1"/>
    </source>
</evidence>
<dbReference type="SUPFAM" id="SSF52540">
    <property type="entry name" value="P-loop containing nucleoside triphosphate hydrolases"/>
    <property type="match status" value="1"/>
</dbReference>
<keyword evidence="2" id="KW-0547">Nucleotide-binding</keyword>
<dbReference type="InterPro" id="IPR003439">
    <property type="entry name" value="ABC_transporter-like_ATP-bd"/>
</dbReference>
<evidence type="ECO:0000313" key="3">
    <source>
        <dbReference type="Proteomes" id="UP001564760"/>
    </source>
</evidence>
<reference evidence="2 3" key="1">
    <citation type="submission" date="2024-08" db="EMBL/GenBank/DDBJ databases">
        <title>Mycobacterium servetensis sp. nov., a novel rapid-growing mycobacterial species recovered from a human patient in Zaragoza, Spain.</title>
        <authorList>
            <person name="Tristancho-Baro A.I."/>
            <person name="Buenestado-Serrano S."/>
            <person name="Garcia De Viedma D."/>
            <person name="Milagro-Beamonte A."/>
            <person name="Burillo N."/>
            <person name="Sanz S."/>
            <person name="Lopez-Calleja A.I."/>
            <person name="Penas-Utrilla D."/>
            <person name="Guardingo M."/>
            <person name="Garcia M.J."/>
            <person name="Vinuelas-Bayon J."/>
        </authorList>
    </citation>
    <scope>NUCLEOTIDE SEQUENCE [LARGE SCALE GENOMIC DNA]</scope>
    <source>
        <strain evidence="3">HUMS_12744610</strain>
    </source>
</reference>
<comment type="caution">
    <text evidence="2">The sequence shown here is derived from an EMBL/GenBank/DDBJ whole genome shotgun (WGS) entry which is preliminary data.</text>
</comment>
<proteinExistence type="predicted"/>
<dbReference type="RefSeq" id="WP_369739599.1">
    <property type="nucleotide sequence ID" value="NZ_JBGEDP010000001.1"/>
</dbReference>
<accession>A0ABV4C417</accession>
<dbReference type="EMBL" id="JBGEDP010000001">
    <property type="protein sequence ID" value="MEY8017286.1"/>
    <property type="molecule type" value="Genomic_DNA"/>
</dbReference>
<feature type="domain" description="ABC transporter" evidence="1">
    <location>
        <begin position="34"/>
        <end position="115"/>
    </location>
</feature>